<keyword evidence="2" id="KW-0732">Signal</keyword>
<dbReference type="PROSITE" id="PS51257">
    <property type="entry name" value="PROKAR_LIPOPROTEIN"/>
    <property type="match status" value="1"/>
</dbReference>
<keyword evidence="4" id="KW-1185">Reference proteome</keyword>
<protein>
    <recommendedName>
        <fullName evidence="5">Multidrug efflux pump subunit AcrA (Membrane-fusion protein)</fullName>
    </recommendedName>
</protein>
<dbReference type="EMBL" id="PTIX01000035">
    <property type="protein sequence ID" value="PPK62406.1"/>
    <property type="molecule type" value="Genomic_DNA"/>
</dbReference>
<gene>
    <name evidence="3" type="ORF">CLV40_13548</name>
</gene>
<evidence type="ECO:0008006" key="5">
    <source>
        <dbReference type="Google" id="ProtNLM"/>
    </source>
</evidence>
<feature type="chain" id="PRO_5038992282" description="Multidrug efflux pump subunit AcrA (Membrane-fusion protein)" evidence="2">
    <location>
        <begin position="18"/>
        <end position="333"/>
    </location>
</feature>
<proteinExistence type="predicted"/>
<dbReference type="PANTHER" id="PTHR30469:SF33">
    <property type="entry name" value="SLR1207 PROTEIN"/>
    <property type="match status" value="1"/>
</dbReference>
<organism evidence="3 4">
    <name type="scientific">Actinokineospora auranticolor</name>
    <dbReference type="NCBI Taxonomy" id="155976"/>
    <lineage>
        <taxon>Bacteria</taxon>
        <taxon>Bacillati</taxon>
        <taxon>Actinomycetota</taxon>
        <taxon>Actinomycetes</taxon>
        <taxon>Pseudonocardiales</taxon>
        <taxon>Pseudonocardiaceae</taxon>
        <taxon>Actinokineospora</taxon>
    </lineage>
</organism>
<evidence type="ECO:0000313" key="4">
    <source>
        <dbReference type="Proteomes" id="UP000239203"/>
    </source>
</evidence>
<dbReference type="Proteomes" id="UP000239203">
    <property type="component" value="Unassembled WGS sequence"/>
</dbReference>
<dbReference type="OrthoDB" id="4401807at2"/>
<feature type="compositionally biased region" description="Pro residues" evidence="1">
    <location>
        <begin position="202"/>
        <end position="212"/>
    </location>
</feature>
<feature type="region of interest" description="Disordered" evidence="1">
    <location>
        <begin position="307"/>
        <end position="333"/>
    </location>
</feature>
<dbReference type="GO" id="GO:1990281">
    <property type="term" value="C:efflux pump complex"/>
    <property type="evidence" value="ECO:0007669"/>
    <property type="project" value="TreeGrafter"/>
</dbReference>
<accession>A0A2S6GCZ0</accession>
<feature type="signal peptide" evidence="2">
    <location>
        <begin position="1"/>
        <end position="17"/>
    </location>
</feature>
<feature type="compositionally biased region" description="Pro residues" evidence="1">
    <location>
        <begin position="183"/>
        <end position="194"/>
    </location>
</feature>
<name>A0A2S6GCZ0_9PSEU</name>
<dbReference type="Gene3D" id="2.40.420.20">
    <property type="match status" value="1"/>
</dbReference>
<dbReference type="RefSeq" id="WP_104483240.1">
    <property type="nucleotide sequence ID" value="NZ_CP154825.1"/>
</dbReference>
<evidence type="ECO:0000313" key="3">
    <source>
        <dbReference type="EMBL" id="PPK62406.1"/>
    </source>
</evidence>
<evidence type="ECO:0000256" key="1">
    <source>
        <dbReference type="SAM" id="MobiDB-lite"/>
    </source>
</evidence>
<comment type="caution">
    <text evidence="3">The sequence shown here is derived from an EMBL/GenBank/DDBJ whole genome shotgun (WGS) entry which is preliminary data.</text>
</comment>
<dbReference type="PANTHER" id="PTHR30469">
    <property type="entry name" value="MULTIDRUG RESISTANCE PROTEIN MDTA"/>
    <property type="match status" value="1"/>
</dbReference>
<reference evidence="3 4" key="1">
    <citation type="submission" date="2018-02" db="EMBL/GenBank/DDBJ databases">
        <title>Genomic Encyclopedia of Archaeal and Bacterial Type Strains, Phase II (KMG-II): from individual species to whole genera.</title>
        <authorList>
            <person name="Goeker M."/>
        </authorList>
    </citation>
    <scope>NUCLEOTIDE SEQUENCE [LARGE SCALE GENOMIC DNA]</scope>
    <source>
        <strain evidence="3 4">YU 961-1</strain>
    </source>
</reference>
<dbReference type="AlphaFoldDB" id="A0A2S6GCZ0"/>
<sequence>MNTRLILTGLASAAVVAGCSATTASTPVPELAERGTTMTTASLTRQDLTNKVSLKGKVTLNPIFGLVAPAGGQIRYVEVKDQKGTPTKPTRAGAVWAGGKSTTIDVPAGSTFAGRLVDDRADVTAGMPVVSAKYGGYGIVADIDGAQAYALTGGPAVVRAQITSGPGPFDCAVLGTTAALPPGTIPEPPAPPAQPQTEPKPGDPSQPPPVPQQQPNQPAKDSRTPSEATGMRLVCTAPAGIQLINGADATLEVVTGQAKQALVAPVEAVAGKQGQGKVDVLGPDGARQTKDVTLGLTDGRVVEIKSGLTGTEKLAVPGPNLPPAQDPNATPGK</sequence>
<dbReference type="GO" id="GO:0015562">
    <property type="term" value="F:efflux transmembrane transporter activity"/>
    <property type="evidence" value="ECO:0007669"/>
    <property type="project" value="TreeGrafter"/>
</dbReference>
<evidence type="ECO:0000256" key="2">
    <source>
        <dbReference type="SAM" id="SignalP"/>
    </source>
</evidence>
<feature type="region of interest" description="Disordered" evidence="1">
    <location>
        <begin position="176"/>
        <end position="227"/>
    </location>
</feature>